<comment type="cofactor">
    <cofactor evidence="3">
        <name>Mg(2+)</name>
        <dbReference type="ChEBI" id="CHEBI:18420"/>
    </cofactor>
</comment>
<comment type="function">
    <text evidence="3">Catalyzes the addition of an amino acid to the nucleotide precursor UDP-N-acetylmuramoyl-L-alanyl-D-glutamate (UMAG) in the biosynthesis of bacterial cell-wall peptidoglycan.</text>
</comment>
<name>A0A1I1TGB9_9LACO</name>
<keyword evidence="3" id="KW-0460">Magnesium</keyword>
<feature type="binding site" evidence="3">
    <location>
        <position position="197"/>
    </location>
    <ligand>
        <name>UDP-N-acetyl-alpha-D-muramoyl-L-alanyl-D-glutamate</name>
        <dbReference type="ChEBI" id="CHEBI:83900"/>
    </ligand>
</feature>
<comment type="subcellular location">
    <subcellularLocation>
        <location evidence="3 4">Cytoplasm</location>
    </subcellularLocation>
</comment>
<comment type="similarity">
    <text evidence="2 3">Belongs to the MurCDEF family. MurE subfamily.</text>
</comment>
<keyword evidence="3" id="KW-0963">Cytoplasm</keyword>
<dbReference type="RefSeq" id="WP_090093713.1">
    <property type="nucleotide sequence ID" value="NZ_CBCRVU010000002.1"/>
</dbReference>
<dbReference type="Gene3D" id="3.90.190.20">
    <property type="entry name" value="Mur ligase, C-terminal domain"/>
    <property type="match status" value="1"/>
</dbReference>
<reference evidence="8" key="1">
    <citation type="submission" date="2016-10" db="EMBL/GenBank/DDBJ databases">
        <authorList>
            <person name="Varghese N."/>
            <person name="Submissions S."/>
        </authorList>
    </citation>
    <scope>NUCLEOTIDE SEQUENCE [LARGE SCALE GENOMIC DNA]</scope>
    <source>
        <strain evidence="8">R-53102</strain>
    </source>
</reference>
<sequence>MSISLNTCILILKEHHLLKSSAVQDTVRTKMEYVSYDSRDIKTDTLFFCKGAGFRPTYLSMAKTNGANCYVAEQPYPEGKGMHALIVRDVSKAMALLSAAFFRFPQDDLYVVAVTGTKGKTTTAYFLKGMLDQINDGKTALISSVNNVVGQKKVDTFKSSLTTPESLDLFRDMRTAVDNGMTHLVMEVSSQAYKKNRVFGLTYDLGFFLNISPDHIGPNEHPNFEDYLHCKLQLLVNARKCIINAQTNNFNEVYAAATTTTAPDSIYLFADEEYTNPELKHPIDFRYSSEEIDMARTKFKVLCVSDKAKELPIAGEYQLKMLGDFNESNGTAAVIGAGLAGMAHDDAAKGISTVTVPGRMQTEITASHGVVVVDYAHNEASMMALMGFMRREFNNPKIIVVVGAPGDKGVSRRPGFSNSLNAFADKVFLTTDDPGFEDPKEIAEEIDAGIDHTKVDVTIELDRLKAINDAISMANKGDVVLICGKGEDGFQKIRGVNTPYPSDITVAQQVINELEDQNGHFYS</sequence>
<dbReference type="EC" id="6.3.2.-" evidence="3"/>
<accession>A0A1I1TGB9</accession>
<evidence type="ECO:0000256" key="4">
    <source>
        <dbReference type="RuleBase" id="RU004135"/>
    </source>
</evidence>
<dbReference type="InterPro" id="IPR036615">
    <property type="entry name" value="Mur_ligase_C_dom_sf"/>
</dbReference>
<evidence type="ECO:0000259" key="6">
    <source>
        <dbReference type="Pfam" id="PF08245"/>
    </source>
</evidence>
<dbReference type="PANTHER" id="PTHR23135">
    <property type="entry name" value="MUR LIGASE FAMILY MEMBER"/>
    <property type="match status" value="1"/>
</dbReference>
<dbReference type="GO" id="GO:0071555">
    <property type="term" value="P:cell wall organization"/>
    <property type="evidence" value="ECO:0007669"/>
    <property type="project" value="UniProtKB-KW"/>
</dbReference>
<dbReference type="STRING" id="1505723.SAMN04487792_1357"/>
<dbReference type="GO" id="GO:0000287">
    <property type="term" value="F:magnesium ion binding"/>
    <property type="evidence" value="ECO:0007669"/>
    <property type="project" value="UniProtKB-UniRule"/>
</dbReference>
<evidence type="ECO:0000256" key="2">
    <source>
        <dbReference type="ARBA" id="ARBA00005898"/>
    </source>
</evidence>
<comment type="caution">
    <text evidence="3">Lacks conserved residue(s) required for the propagation of feature annotation.</text>
</comment>
<keyword evidence="3 4" id="KW-0961">Cell wall biogenesis/degradation</keyword>
<feature type="binding site" evidence="3">
    <location>
        <begin position="162"/>
        <end position="163"/>
    </location>
    <ligand>
        <name>UDP-N-acetyl-alpha-D-muramoyl-L-alanyl-D-glutamate</name>
        <dbReference type="ChEBI" id="CHEBI:83900"/>
    </ligand>
</feature>
<dbReference type="NCBIfam" id="NF001127">
    <property type="entry name" value="PRK00139.2-1"/>
    <property type="match status" value="1"/>
</dbReference>
<dbReference type="UniPathway" id="UPA00219"/>
<evidence type="ECO:0000256" key="1">
    <source>
        <dbReference type="ARBA" id="ARBA00004752"/>
    </source>
</evidence>
<keyword evidence="3" id="KW-0067">ATP-binding</keyword>
<proteinExistence type="inferred from homology"/>
<dbReference type="GO" id="GO:0005524">
    <property type="term" value="F:ATP binding"/>
    <property type="evidence" value="ECO:0007669"/>
    <property type="project" value="UniProtKB-UniRule"/>
</dbReference>
<protein>
    <recommendedName>
        <fullName evidence="3">UDP-N-acetylmuramyl-tripeptide synthetase</fullName>
        <ecNumber evidence="3">6.3.2.-</ecNumber>
    </recommendedName>
    <alternativeName>
        <fullName evidence="3">UDP-MurNAc-tripeptide synthetase</fullName>
    </alternativeName>
</protein>
<gene>
    <name evidence="3" type="primary">murE</name>
    <name evidence="7" type="ORF">SAMN04487792_1357</name>
</gene>
<dbReference type="GO" id="GO:0016881">
    <property type="term" value="F:acid-amino acid ligase activity"/>
    <property type="evidence" value="ECO:0007669"/>
    <property type="project" value="UniProtKB-UniRule"/>
</dbReference>
<dbReference type="GO" id="GO:0009252">
    <property type="term" value="P:peptidoglycan biosynthetic process"/>
    <property type="evidence" value="ECO:0007669"/>
    <property type="project" value="UniProtKB-UniRule"/>
</dbReference>
<dbReference type="HAMAP" id="MF_00208">
    <property type="entry name" value="MurE"/>
    <property type="match status" value="1"/>
</dbReference>
<dbReference type="InterPro" id="IPR005761">
    <property type="entry name" value="UDP-N-AcMur-Glu-dNH2Pim_ligase"/>
</dbReference>
<dbReference type="Pfam" id="PF08245">
    <property type="entry name" value="Mur_ligase_M"/>
    <property type="match status" value="1"/>
</dbReference>
<dbReference type="Gene3D" id="3.40.1190.10">
    <property type="entry name" value="Mur-like, catalytic domain"/>
    <property type="match status" value="1"/>
</dbReference>
<feature type="binding site" evidence="3">
    <location>
        <position position="189"/>
    </location>
    <ligand>
        <name>UDP-N-acetyl-alpha-D-muramoyl-L-alanyl-D-glutamate</name>
        <dbReference type="ChEBI" id="CHEBI:83900"/>
    </ligand>
</feature>
<keyword evidence="3 4" id="KW-0131">Cell cycle</keyword>
<feature type="domain" description="Mur ligase central" evidence="6">
    <location>
        <begin position="114"/>
        <end position="335"/>
    </location>
</feature>
<feature type="binding site" evidence="3">
    <location>
        <begin position="116"/>
        <end position="122"/>
    </location>
    <ligand>
        <name>ATP</name>
        <dbReference type="ChEBI" id="CHEBI:30616"/>
    </ligand>
</feature>
<dbReference type="SUPFAM" id="SSF63418">
    <property type="entry name" value="MurE/MurF N-terminal domain"/>
    <property type="match status" value="1"/>
</dbReference>
<dbReference type="Gene3D" id="3.40.1390.10">
    <property type="entry name" value="MurE/MurF, N-terminal domain"/>
    <property type="match status" value="1"/>
</dbReference>
<keyword evidence="3 4" id="KW-0133">Cell shape</keyword>
<evidence type="ECO:0000313" key="7">
    <source>
        <dbReference type="EMBL" id="SFD55453.1"/>
    </source>
</evidence>
<keyword evidence="3 4" id="KW-0573">Peptidoglycan synthesis</keyword>
<dbReference type="GO" id="GO:0008360">
    <property type="term" value="P:regulation of cell shape"/>
    <property type="evidence" value="ECO:0007669"/>
    <property type="project" value="UniProtKB-KW"/>
</dbReference>
<dbReference type="InterPro" id="IPR004101">
    <property type="entry name" value="Mur_ligase_C"/>
</dbReference>
<feature type="modified residue" description="N6-carboxylysine" evidence="3">
    <location>
        <position position="231"/>
    </location>
</feature>
<evidence type="ECO:0000313" key="8">
    <source>
        <dbReference type="Proteomes" id="UP000199599"/>
    </source>
</evidence>
<dbReference type="InterPro" id="IPR035911">
    <property type="entry name" value="MurE/MurF_N"/>
</dbReference>
<dbReference type="Proteomes" id="UP000199599">
    <property type="component" value="Unassembled WGS sequence"/>
</dbReference>
<dbReference type="Pfam" id="PF02875">
    <property type="entry name" value="Mur_ligase_C"/>
    <property type="match status" value="1"/>
</dbReference>
<dbReference type="PANTHER" id="PTHR23135:SF4">
    <property type="entry name" value="UDP-N-ACETYLMURAMOYL-L-ALANYL-D-GLUTAMATE--2,6-DIAMINOPIMELATE LIGASE MURE HOMOLOG, CHLOROPLASTIC"/>
    <property type="match status" value="1"/>
</dbReference>
<dbReference type="GO" id="GO:0005737">
    <property type="term" value="C:cytoplasm"/>
    <property type="evidence" value="ECO:0007669"/>
    <property type="project" value="UniProtKB-SubCell"/>
</dbReference>
<dbReference type="InterPro" id="IPR013221">
    <property type="entry name" value="Mur_ligase_cen"/>
</dbReference>
<evidence type="ECO:0000259" key="5">
    <source>
        <dbReference type="Pfam" id="PF02875"/>
    </source>
</evidence>
<keyword evidence="3" id="KW-0547">Nucleotide-binding</keyword>
<feature type="domain" description="Mur ligase C-terminal" evidence="5">
    <location>
        <begin position="358"/>
        <end position="486"/>
    </location>
</feature>
<feature type="binding site" evidence="3">
    <location>
        <position position="38"/>
    </location>
    <ligand>
        <name>UDP-N-acetyl-alpha-D-muramoyl-L-alanyl-D-glutamate</name>
        <dbReference type="ChEBI" id="CHEBI:83900"/>
    </ligand>
</feature>
<dbReference type="NCBIfam" id="NF001130">
    <property type="entry name" value="PRK00139.2-4"/>
    <property type="match status" value="1"/>
</dbReference>
<comment type="pathway">
    <text evidence="1 3 4">Cell wall biogenesis; peptidoglycan biosynthesis.</text>
</comment>
<dbReference type="SUPFAM" id="SSF53623">
    <property type="entry name" value="MurD-like peptide ligases, catalytic domain"/>
    <property type="match status" value="1"/>
</dbReference>
<organism evidence="7 8">
    <name type="scientific">Lactobacillus bombicola</name>
    <dbReference type="NCBI Taxonomy" id="1505723"/>
    <lineage>
        <taxon>Bacteria</taxon>
        <taxon>Bacillati</taxon>
        <taxon>Bacillota</taxon>
        <taxon>Bacilli</taxon>
        <taxon>Lactobacillales</taxon>
        <taxon>Lactobacillaceae</taxon>
        <taxon>Lactobacillus</taxon>
    </lineage>
</organism>
<keyword evidence="3 7" id="KW-0436">Ligase</keyword>
<dbReference type="SUPFAM" id="SSF53244">
    <property type="entry name" value="MurD-like peptide ligases, peptide-binding domain"/>
    <property type="match status" value="1"/>
</dbReference>
<dbReference type="NCBIfam" id="TIGR01085">
    <property type="entry name" value="murE"/>
    <property type="match status" value="1"/>
</dbReference>
<keyword evidence="3 4" id="KW-0132">Cell division</keyword>
<evidence type="ECO:0000256" key="3">
    <source>
        <dbReference type="HAMAP-Rule" id="MF_00208"/>
    </source>
</evidence>
<dbReference type="EMBL" id="FOMN01000008">
    <property type="protein sequence ID" value="SFD55453.1"/>
    <property type="molecule type" value="Genomic_DNA"/>
</dbReference>
<comment type="PTM">
    <text evidence="3">Carboxylation is probably crucial for Mg(2+) binding and, consequently, for the gamma-phosphate positioning of ATP.</text>
</comment>
<dbReference type="GO" id="GO:0051301">
    <property type="term" value="P:cell division"/>
    <property type="evidence" value="ECO:0007669"/>
    <property type="project" value="UniProtKB-KW"/>
</dbReference>
<dbReference type="AlphaFoldDB" id="A0A1I1TGB9"/>
<dbReference type="InterPro" id="IPR036565">
    <property type="entry name" value="Mur-like_cat_sf"/>
</dbReference>